<evidence type="ECO:0000256" key="6">
    <source>
        <dbReference type="ARBA" id="ARBA00022801"/>
    </source>
</evidence>
<comment type="catalytic activity">
    <reaction evidence="9">
        <text>feruloyl-polysaccharide + H2O = ferulate + polysaccharide.</text>
        <dbReference type="EC" id="3.1.1.73"/>
    </reaction>
</comment>
<reference evidence="11" key="2">
    <citation type="submission" date="2023-05" db="EMBL/GenBank/DDBJ databases">
        <authorList>
            <consortium name="Lawrence Berkeley National Laboratory"/>
            <person name="Steindorff A."/>
            <person name="Hensen N."/>
            <person name="Bonometti L."/>
            <person name="Westerberg I."/>
            <person name="Brannstrom I.O."/>
            <person name="Guillou S."/>
            <person name="Cros-Aarteil S."/>
            <person name="Calhoun S."/>
            <person name="Haridas S."/>
            <person name="Kuo A."/>
            <person name="Mondo S."/>
            <person name="Pangilinan J."/>
            <person name="Riley R."/>
            <person name="Labutti K."/>
            <person name="Andreopoulos B."/>
            <person name="Lipzen A."/>
            <person name="Chen C."/>
            <person name="Yanf M."/>
            <person name="Daum C."/>
            <person name="Ng V."/>
            <person name="Clum A."/>
            <person name="Ohm R."/>
            <person name="Martin F."/>
            <person name="Silar P."/>
            <person name="Natvig D."/>
            <person name="Lalanne C."/>
            <person name="Gautier V."/>
            <person name="Ament-Velasquez S.L."/>
            <person name="Kruys A."/>
            <person name="Hutchinson M.I."/>
            <person name="Powell A.J."/>
            <person name="Barry K."/>
            <person name="Miller A.N."/>
            <person name="Grigoriev I.V."/>
            <person name="Debuchy R."/>
            <person name="Gladieux P."/>
            <person name="Thoren M.H."/>
            <person name="Johannesson H."/>
        </authorList>
    </citation>
    <scope>NUCLEOTIDE SEQUENCE</scope>
    <source>
        <strain evidence="11">PSN309</strain>
    </source>
</reference>
<dbReference type="PANTHER" id="PTHR38050:SF3">
    <property type="entry name" value="FERULOYL ESTERASE D"/>
    <property type="match status" value="1"/>
</dbReference>
<accession>A0AAN6WMR4</accession>
<dbReference type="Gene3D" id="3.40.50.1820">
    <property type="entry name" value="alpha/beta hydrolase"/>
    <property type="match status" value="1"/>
</dbReference>
<dbReference type="GO" id="GO:0030600">
    <property type="term" value="F:feruloyl esterase activity"/>
    <property type="evidence" value="ECO:0007669"/>
    <property type="project" value="UniProtKB-EC"/>
</dbReference>
<comment type="subcellular location">
    <subcellularLocation>
        <location evidence="1">Secreted</location>
    </subcellularLocation>
</comment>
<dbReference type="Proteomes" id="UP001302126">
    <property type="component" value="Unassembled WGS sequence"/>
</dbReference>
<keyword evidence="6" id="KW-0378">Hydrolase</keyword>
<proteinExistence type="predicted"/>
<dbReference type="PANTHER" id="PTHR38050">
    <property type="match status" value="1"/>
</dbReference>
<dbReference type="SUPFAM" id="SSF53474">
    <property type="entry name" value="alpha/beta-Hydrolases"/>
    <property type="match status" value="1"/>
</dbReference>
<keyword evidence="8" id="KW-0624">Polysaccharide degradation</keyword>
<evidence type="ECO:0000313" key="12">
    <source>
        <dbReference type="Proteomes" id="UP001302126"/>
    </source>
</evidence>
<keyword evidence="12" id="KW-1185">Reference proteome</keyword>
<protein>
    <recommendedName>
        <fullName evidence="2">feruloyl esterase</fullName>
        <ecNumber evidence="2">3.1.1.73</ecNumber>
    </recommendedName>
</protein>
<comment type="caution">
    <text evidence="11">The sequence shown here is derived from an EMBL/GenBank/DDBJ whole genome shotgun (WGS) entry which is preliminary data.</text>
</comment>
<dbReference type="EC" id="3.1.1.73" evidence="2"/>
<organism evidence="11 12">
    <name type="scientific">Podospora australis</name>
    <dbReference type="NCBI Taxonomy" id="1536484"/>
    <lineage>
        <taxon>Eukaryota</taxon>
        <taxon>Fungi</taxon>
        <taxon>Dikarya</taxon>
        <taxon>Ascomycota</taxon>
        <taxon>Pezizomycotina</taxon>
        <taxon>Sordariomycetes</taxon>
        <taxon>Sordariomycetidae</taxon>
        <taxon>Sordariales</taxon>
        <taxon>Podosporaceae</taxon>
        <taxon>Podospora</taxon>
    </lineage>
</organism>
<evidence type="ECO:0000256" key="10">
    <source>
        <dbReference type="SAM" id="SignalP"/>
    </source>
</evidence>
<dbReference type="GO" id="GO:0045493">
    <property type="term" value="P:xylan catabolic process"/>
    <property type="evidence" value="ECO:0007669"/>
    <property type="project" value="UniProtKB-KW"/>
</dbReference>
<evidence type="ECO:0000256" key="8">
    <source>
        <dbReference type="ARBA" id="ARBA00023326"/>
    </source>
</evidence>
<feature type="signal peptide" evidence="10">
    <location>
        <begin position="1"/>
        <end position="23"/>
    </location>
</feature>
<evidence type="ECO:0000256" key="7">
    <source>
        <dbReference type="ARBA" id="ARBA00023277"/>
    </source>
</evidence>
<keyword evidence="5 10" id="KW-0732">Signal</keyword>
<gene>
    <name evidence="11" type="ORF">QBC35DRAFT_394517</name>
</gene>
<keyword evidence="3" id="KW-0964">Secreted</keyword>
<reference evidence="11" key="1">
    <citation type="journal article" date="2023" name="Mol. Phylogenet. Evol.">
        <title>Genome-scale phylogeny and comparative genomics of the fungal order Sordariales.</title>
        <authorList>
            <person name="Hensen N."/>
            <person name="Bonometti L."/>
            <person name="Westerberg I."/>
            <person name="Brannstrom I.O."/>
            <person name="Guillou S."/>
            <person name="Cros-Aarteil S."/>
            <person name="Calhoun S."/>
            <person name="Haridas S."/>
            <person name="Kuo A."/>
            <person name="Mondo S."/>
            <person name="Pangilinan J."/>
            <person name="Riley R."/>
            <person name="LaButti K."/>
            <person name="Andreopoulos B."/>
            <person name="Lipzen A."/>
            <person name="Chen C."/>
            <person name="Yan M."/>
            <person name="Daum C."/>
            <person name="Ng V."/>
            <person name="Clum A."/>
            <person name="Steindorff A."/>
            <person name="Ohm R.A."/>
            <person name="Martin F."/>
            <person name="Silar P."/>
            <person name="Natvig D.O."/>
            <person name="Lalanne C."/>
            <person name="Gautier V."/>
            <person name="Ament-Velasquez S.L."/>
            <person name="Kruys A."/>
            <person name="Hutchinson M.I."/>
            <person name="Powell A.J."/>
            <person name="Barry K."/>
            <person name="Miller A.N."/>
            <person name="Grigoriev I.V."/>
            <person name="Debuchy R."/>
            <person name="Gladieux P."/>
            <person name="Hiltunen Thoren M."/>
            <person name="Johannesson H."/>
        </authorList>
    </citation>
    <scope>NUCLEOTIDE SEQUENCE</scope>
    <source>
        <strain evidence="11">PSN309</strain>
    </source>
</reference>
<evidence type="ECO:0000256" key="2">
    <source>
        <dbReference type="ARBA" id="ARBA00013091"/>
    </source>
</evidence>
<evidence type="ECO:0000256" key="4">
    <source>
        <dbReference type="ARBA" id="ARBA00022651"/>
    </source>
</evidence>
<evidence type="ECO:0000256" key="1">
    <source>
        <dbReference type="ARBA" id="ARBA00004613"/>
    </source>
</evidence>
<feature type="chain" id="PRO_5042863888" description="feruloyl esterase" evidence="10">
    <location>
        <begin position="24"/>
        <end position="292"/>
    </location>
</feature>
<dbReference type="InterPro" id="IPR043595">
    <property type="entry name" value="FaeB/C/D"/>
</dbReference>
<evidence type="ECO:0000256" key="3">
    <source>
        <dbReference type="ARBA" id="ARBA00022525"/>
    </source>
</evidence>
<sequence length="292" mass="31364">MAFIRPFTLFSIFAFTFFHGILSLRLSSGCNKAPQLISASSTTTPIRITSNNKNREFFVRLPPNYDSSRPYRLILTLHALGGQASQVVAGTGGYVPYYGLPPLITDNVSAIFVAPNGLNNGWANQGGEDVTFIRSVISTVEADLCVDQDLRFSTGFSYGGAMSYSLACSLGEEIRAVAALSGNPQISGCAAGTGAVAYYGQHGTVDQVLPISGGRQMRDRFVKNNGCAATTEAAVPASGSSKRVKTVYNGCKEDKPVVWVVFDGQHTPTPKESGAAETWVPKETWEFFSQFK</sequence>
<keyword evidence="7" id="KW-0119">Carbohydrate metabolism</keyword>
<evidence type="ECO:0000256" key="9">
    <source>
        <dbReference type="ARBA" id="ARBA00034075"/>
    </source>
</evidence>
<dbReference type="InterPro" id="IPR029058">
    <property type="entry name" value="AB_hydrolase_fold"/>
</dbReference>
<dbReference type="EMBL" id="MU864574">
    <property type="protein sequence ID" value="KAK4183132.1"/>
    <property type="molecule type" value="Genomic_DNA"/>
</dbReference>
<name>A0AAN6WMR4_9PEZI</name>
<keyword evidence="4" id="KW-0858">Xylan degradation</keyword>
<evidence type="ECO:0000313" key="11">
    <source>
        <dbReference type="EMBL" id="KAK4183132.1"/>
    </source>
</evidence>
<dbReference type="GO" id="GO:0005576">
    <property type="term" value="C:extracellular region"/>
    <property type="evidence" value="ECO:0007669"/>
    <property type="project" value="UniProtKB-SubCell"/>
</dbReference>
<dbReference type="AlphaFoldDB" id="A0AAN6WMR4"/>
<evidence type="ECO:0000256" key="5">
    <source>
        <dbReference type="ARBA" id="ARBA00022729"/>
    </source>
</evidence>